<evidence type="ECO:0008006" key="6">
    <source>
        <dbReference type="Google" id="ProtNLM"/>
    </source>
</evidence>
<dbReference type="PANTHER" id="PTHR42034:SF1">
    <property type="entry name" value="CONDENSATION DOMAIN-CONTAINING PROTEIN"/>
    <property type="match status" value="1"/>
</dbReference>
<dbReference type="OMA" id="VEFMLAF"/>
<dbReference type="PhylomeDB" id="B8M0H8"/>
<dbReference type="InterPro" id="IPR009992">
    <property type="entry name" value="Tri3/Sat12/Sat16/Mac1"/>
</dbReference>
<sequence length="487" mass="54256">MLISPEYLDLIARQTLNQFMILHTDPAIRQRRANGAEAIVGIEKSNAAVERALVKHRYEHPEIAQTALWEEGQIFPLIQYQAPKSNEDALAWAHEVVHVRASKETGLDIRTESEIKRFQAASGPAKAVVIDIVAPVDGLDTAIGSVNVEFVFHTNHLYFDGISKRIFVGDFFRYLTEVGDELPDFKWGEEVENLGAPVLTLWKEGVKTSGPEFDATLGQYAGIAMRGLQNYGLNPNQTTVSPESFSIPSPPRKVTQSTPYKSVKSKVGPTASPAHLGHAAVLLALLKKKPTTPGTPDNQIYMAQSPMNGRRFLRDAEKHAKTYYPIVQASCPVIFENIKQYNLVDADKETINKYLVQATKVAKDAYKTLLSNPYTLPVGTSFHNFVTMLIASNNIPETGISSPMYTSDGVNETYIDREVSDETGKVAITIDTVRFFLNQYMPFMSIRLDSFRGRSELSLSYNDGQYTDEEASTFLQDVASFILQFIQ</sequence>
<dbReference type="InParanoid" id="B8M0H8"/>
<dbReference type="VEuPathDB" id="FungiDB:TSTA_085060"/>
<dbReference type="AlphaFoldDB" id="B8M0H8"/>
<dbReference type="InterPro" id="IPR023213">
    <property type="entry name" value="CAT-like_dom_sf"/>
</dbReference>
<evidence type="ECO:0000256" key="1">
    <source>
        <dbReference type="ARBA" id="ARBA00006439"/>
    </source>
</evidence>
<comment type="similarity">
    <text evidence="1">Belongs to the trichothecene O-acetyltransferase family.</text>
</comment>
<dbReference type="OrthoDB" id="2548233at2759"/>
<dbReference type="Gene3D" id="3.30.559.10">
    <property type="entry name" value="Chloramphenicol acetyltransferase-like domain"/>
    <property type="match status" value="1"/>
</dbReference>
<proteinExistence type="inferred from homology"/>
<gene>
    <name evidence="4" type="ORF">TSTA_085060</name>
</gene>
<organism evidence="4 5">
    <name type="scientific">Talaromyces stipitatus (strain ATCC 10500 / CBS 375.48 / QM 6759 / NRRL 1006)</name>
    <name type="common">Penicillium stipitatum</name>
    <dbReference type="NCBI Taxonomy" id="441959"/>
    <lineage>
        <taxon>Eukaryota</taxon>
        <taxon>Fungi</taxon>
        <taxon>Dikarya</taxon>
        <taxon>Ascomycota</taxon>
        <taxon>Pezizomycotina</taxon>
        <taxon>Eurotiomycetes</taxon>
        <taxon>Eurotiomycetidae</taxon>
        <taxon>Eurotiales</taxon>
        <taxon>Trichocomaceae</taxon>
        <taxon>Talaromyces</taxon>
        <taxon>Talaromyces sect. Talaromyces</taxon>
    </lineage>
</organism>
<dbReference type="STRING" id="441959.B8M0H8"/>
<feature type="region of interest" description="Disordered" evidence="3">
    <location>
        <begin position="239"/>
        <end position="271"/>
    </location>
</feature>
<dbReference type="PANTHER" id="PTHR42034">
    <property type="entry name" value="CHROMOSOME 7, WHOLE GENOME SHOTGUN SEQUENCE-RELATED"/>
    <property type="match status" value="1"/>
</dbReference>
<dbReference type="GO" id="GO:0043386">
    <property type="term" value="P:mycotoxin biosynthetic process"/>
    <property type="evidence" value="ECO:0007669"/>
    <property type="project" value="InterPro"/>
</dbReference>
<dbReference type="Proteomes" id="UP000001745">
    <property type="component" value="Unassembled WGS sequence"/>
</dbReference>
<dbReference type="RefSeq" id="XP_002478238.1">
    <property type="nucleotide sequence ID" value="XM_002478193.1"/>
</dbReference>
<dbReference type="Gene3D" id="3.30.559.30">
    <property type="entry name" value="Nonribosomal peptide synthetase, condensation domain"/>
    <property type="match status" value="1"/>
</dbReference>
<dbReference type="GeneID" id="8106112"/>
<evidence type="ECO:0000313" key="4">
    <source>
        <dbReference type="EMBL" id="EED21275.1"/>
    </source>
</evidence>
<accession>B8M0H8</accession>
<dbReference type="EMBL" id="EQ962653">
    <property type="protein sequence ID" value="EED21275.1"/>
    <property type="molecule type" value="Genomic_DNA"/>
</dbReference>
<evidence type="ECO:0000256" key="2">
    <source>
        <dbReference type="ARBA" id="ARBA00022679"/>
    </source>
</evidence>
<keyword evidence="2" id="KW-0808">Transferase</keyword>
<dbReference type="HOGENOM" id="CLU_552125_0_0_1"/>
<dbReference type="GO" id="GO:0016407">
    <property type="term" value="F:acetyltransferase activity"/>
    <property type="evidence" value="ECO:0007669"/>
    <property type="project" value="InterPro"/>
</dbReference>
<keyword evidence="5" id="KW-1185">Reference proteome</keyword>
<reference evidence="5" key="1">
    <citation type="journal article" date="2015" name="Genome Announc.">
        <title>Genome sequence of the AIDS-associated pathogen Penicillium marneffei (ATCC18224) and its near taxonomic relative Talaromyces stipitatus (ATCC10500).</title>
        <authorList>
            <person name="Nierman W.C."/>
            <person name="Fedorova-Abrams N.D."/>
            <person name="Andrianopoulos A."/>
        </authorList>
    </citation>
    <scope>NUCLEOTIDE SEQUENCE [LARGE SCALE GENOMIC DNA]</scope>
    <source>
        <strain evidence="5">ATCC 10500 / CBS 375.48 / QM 6759 / NRRL 1006</strain>
    </source>
</reference>
<name>B8M0H8_TALSN</name>
<protein>
    <recommendedName>
        <fullName evidence="6">15-O-acetyltransferase Tri3</fullName>
    </recommendedName>
</protein>
<evidence type="ECO:0000256" key="3">
    <source>
        <dbReference type="SAM" id="MobiDB-lite"/>
    </source>
</evidence>
<evidence type="ECO:0000313" key="5">
    <source>
        <dbReference type="Proteomes" id="UP000001745"/>
    </source>
</evidence>
<dbReference type="Pfam" id="PF07428">
    <property type="entry name" value="Tri3"/>
    <property type="match status" value="2"/>
</dbReference>
<dbReference type="eggNOG" id="ENOG502SFBM">
    <property type="taxonomic scope" value="Eukaryota"/>
</dbReference>